<dbReference type="GO" id="GO:0008270">
    <property type="term" value="F:zinc ion binding"/>
    <property type="evidence" value="ECO:0007669"/>
    <property type="project" value="UniProtKB-KW"/>
</dbReference>
<evidence type="ECO:0000256" key="1">
    <source>
        <dbReference type="ARBA" id="ARBA00022723"/>
    </source>
</evidence>
<name>A0A6P4YA98_BRABE</name>
<dbReference type="KEGG" id="bbel:109467792"/>
<organism evidence="5 6">
    <name type="scientific">Branchiostoma belcheri</name>
    <name type="common">Amphioxus</name>
    <dbReference type="NCBI Taxonomy" id="7741"/>
    <lineage>
        <taxon>Eukaryota</taxon>
        <taxon>Metazoa</taxon>
        <taxon>Chordata</taxon>
        <taxon>Cephalochordata</taxon>
        <taxon>Leptocardii</taxon>
        <taxon>Amphioxiformes</taxon>
        <taxon>Branchiostomatidae</taxon>
        <taxon>Branchiostoma</taxon>
    </lineage>
</organism>
<dbReference type="RefSeq" id="XP_019621403.1">
    <property type="nucleotide sequence ID" value="XM_019765844.1"/>
</dbReference>
<evidence type="ECO:0000256" key="3">
    <source>
        <dbReference type="ARBA" id="ARBA00022833"/>
    </source>
</evidence>
<evidence type="ECO:0000313" key="6">
    <source>
        <dbReference type="RefSeq" id="XP_019621403.1"/>
    </source>
</evidence>
<dbReference type="AlphaFoldDB" id="A0A6P4YA98"/>
<dbReference type="Pfam" id="PF05253">
    <property type="entry name" value="zf-U11-48K"/>
    <property type="match status" value="1"/>
</dbReference>
<dbReference type="InterPro" id="IPR051591">
    <property type="entry name" value="UPF0224_FAM112_RNA_Proc"/>
</dbReference>
<feature type="domain" description="CHHC U11-48K-type" evidence="4">
    <location>
        <begin position="15"/>
        <end position="42"/>
    </location>
</feature>
<sequence length="83" mass="9320">MASRTVRFISGADQMVICPYDHHHVIHSRNLGKHIRKCRKNYTGPELAVCAFSAVHIMPPQELLAHQASCPYAKYDVYAAAPE</sequence>
<protein>
    <submittedName>
        <fullName evidence="6">Protein D7-like</fullName>
    </submittedName>
</protein>
<proteinExistence type="predicted"/>
<dbReference type="InterPro" id="IPR022776">
    <property type="entry name" value="TRM13/UPF0224_CHHC_Znf_dom"/>
</dbReference>
<dbReference type="GeneID" id="109467792"/>
<gene>
    <name evidence="6" type="primary">LOC109467792</name>
</gene>
<evidence type="ECO:0000256" key="2">
    <source>
        <dbReference type="ARBA" id="ARBA00022771"/>
    </source>
</evidence>
<dbReference type="PANTHER" id="PTHR21402">
    <property type="entry name" value="GAMETOCYTE SPECIFIC FACTOR 1-RELATED"/>
    <property type="match status" value="1"/>
</dbReference>
<evidence type="ECO:0000313" key="5">
    <source>
        <dbReference type="Proteomes" id="UP000515135"/>
    </source>
</evidence>
<keyword evidence="1" id="KW-0479">Metal-binding</keyword>
<dbReference type="Proteomes" id="UP000515135">
    <property type="component" value="Unplaced"/>
</dbReference>
<keyword evidence="5" id="KW-1185">Reference proteome</keyword>
<accession>A0A6P4YA98</accession>
<dbReference type="InterPro" id="IPR036236">
    <property type="entry name" value="Znf_C2H2_sf"/>
</dbReference>
<dbReference type="PROSITE" id="PS51800">
    <property type="entry name" value="ZF_CHHC_U11_48K"/>
    <property type="match status" value="1"/>
</dbReference>
<keyword evidence="3" id="KW-0862">Zinc</keyword>
<dbReference type="OrthoDB" id="10069248at2759"/>
<reference evidence="6" key="1">
    <citation type="submission" date="2025-08" db="UniProtKB">
        <authorList>
            <consortium name="RefSeq"/>
        </authorList>
    </citation>
    <scope>IDENTIFICATION</scope>
    <source>
        <tissue evidence="6">Gonad</tissue>
    </source>
</reference>
<dbReference type="SUPFAM" id="SSF57667">
    <property type="entry name" value="beta-beta-alpha zinc fingers"/>
    <property type="match status" value="1"/>
</dbReference>
<evidence type="ECO:0000259" key="4">
    <source>
        <dbReference type="PROSITE" id="PS51800"/>
    </source>
</evidence>
<dbReference type="PANTHER" id="PTHR21402:SF5">
    <property type="entry name" value="GAMETOCYTE SPECIFIC FACTOR 1"/>
    <property type="match status" value="1"/>
</dbReference>
<keyword evidence="2" id="KW-0863">Zinc-finger</keyword>